<feature type="compositionally biased region" description="Polar residues" evidence="1">
    <location>
        <begin position="194"/>
        <end position="203"/>
    </location>
</feature>
<feature type="chain" id="PRO_5046538144" description="DUF7492 domain-containing protein" evidence="2">
    <location>
        <begin position="18"/>
        <end position="312"/>
    </location>
</feature>
<dbReference type="EMBL" id="JAGTJR010000065">
    <property type="protein sequence ID" value="KAH7021671.1"/>
    <property type="molecule type" value="Genomic_DNA"/>
</dbReference>
<feature type="region of interest" description="Disordered" evidence="1">
    <location>
        <begin position="184"/>
        <end position="203"/>
    </location>
</feature>
<dbReference type="Pfam" id="PF24320">
    <property type="entry name" value="DUF7492"/>
    <property type="match status" value="1"/>
</dbReference>
<keyword evidence="2" id="KW-0732">Signal</keyword>
<dbReference type="Proteomes" id="UP000774617">
    <property type="component" value="Unassembled WGS sequence"/>
</dbReference>
<comment type="caution">
    <text evidence="4">The sequence shown here is derived from an EMBL/GenBank/DDBJ whole genome shotgun (WGS) entry which is preliminary data.</text>
</comment>
<accession>A0ABQ8FT99</accession>
<proteinExistence type="predicted"/>
<organism evidence="4 5">
    <name type="scientific">Macrophomina phaseolina</name>
    <dbReference type="NCBI Taxonomy" id="35725"/>
    <lineage>
        <taxon>Eukaryota</taxon>
        <taxon>Fungi</taxon>
        <taxon>Dikarya</taxon>
        <taxon>Ascomycota</taxon>
        <taxon>Pezizomycotina</taxon>
        <taxon>Dothideomycetes</taxon>
        <taxon>Dothideomycetes incertae sedis</taxon>
        <taxon>Botryosphaeriales</taxon>
        <taxon>Botryosphaeriaceae</taxon>
        <taxon>Macrophomina</taxon>
    </lineage>
</organism>
<dbReference type="InterPro" id="IPR055915">
    <property type="entry name" value="DUF7492"/>
</dbReference>
<evidence type="ECO:0000259" key="3">
    <source>
        <dbReference type="Pfam" id="PF24320"/>
    </source>
</evidence>
<evidence type="ECO:0000256" key="2">
    <source>
        <dbReference type="SAM" id="SignalP"/>
    </source>
</evidence>
<evidence type="ECO:0000313" key="5">
    <source>
        <dbReference type="Proteomes" id="UP000774617"/>
    </source>
</evidence>
<evidence type="ECO:0000313" key="4">
    <source>
        <dbReference type="EMBL" id="KAH7021671.1"/>
    </source>
</evidence>
<gene>
    <name evidence="4" type="ORF">B0J12DRAFT_773839</name>
</gene>
<feature type="signal peptide" evidence="2">
    <location>
        <begin position="1"/>
        <end position="17"/>
    </location>
</feature>
<protein>
    <recommendedName>
        <fullName evidence="3">DUF7492 domain-containing protein</fullName>
    </recommendedName>
</protein>
<sequence>MSYSHAFIFFIIQAVVSHTWVDQVCIISLNGTFVGNYGYPRAYVPRTSSTDAADFNTYMLPPLSSGRLRINALDYLCHPSQRTRTKSSSWPRLKATPGDFIAMKYAENGHVTLADNIRGKPAEGGVVFVYGTSAPKDDERIMNVLQWNNDSSGGDRRGRLLAWNNFDDGRCYQLNRSPLSLERQKVFPNPTPGQPGSSNEQSCETDAKIPLDVPAGTTYTLYWIWEWPTTAGADPTYPDGKDEWYTTCLDVDIVGSTERATFHANGPLQLFPMPQQDPQSAAVRNYRSGSALIAAPTTFSETYSARYQTSST</sequence>
<name>A0ABQ8FT99_9PEZI</name>
<keyword evidence="5" id="KW-1185">Reference proteome</keyword>
<evidence type="ECO:0000256" key="1">
    <source>
        <dbReference type="SAM" id="MobiDB-lite"/>
    </source>
</evidence>
<reference evidence="4 5" key="1">
    <citation type="journal article" date="2021" name="Nat. Commun.">
        <title>Genetic determinants of endophytism in the Arabidopsis root mycobiome.</title>
        <authorList>
            <person name="Mesny F."/>
            <person name="Miyauchi S."/>
            <person name="Thiergart T."/>
            <person name="Pickel B."/>
            <person name="Atanasova L."/>
            <person name="Karlsson M."/>
            <person name="Huettel B."/>
            <person name="Barry K.W."/>
            <person name="Haridas S."/>
            <person name="Chen C."/>
            <person name="Bauer D."/>
            <person name="Andreopoulos W."/>
            <person name="Pangilinan J."/>
            <person name="LaButti K."/>
            <person name="Riley R."/>
            <person name="Lipzen A."/>
            <person name="Clum A."/>
            <person name="Drula E."/>
            <person name="Henrissat B."/>
            <person name="Kohler A."/>
            <person name="Grigoriev I.V."/>
            <person name="Martin F.M."/>
            <person name="Hacquard S."/>
        </authorList>
    </citation>
    <scope>NUCLEOTIDE SEQUENCE [LARGE SCALE GENOMIC DNA]</scope>
    <source>
        <strain evidence="4 5">MPI-SDFR-AT-0080</strain>
    </source>
</reference>
<feature type="domain" description="DUF7492" evidence="3">
    <location>
        <begin position="16"/>
        <end position="262"/>
    </location>
</feature>